<accession>A0A832J573</accession>
<dbReference type="Gene3D" id="3.90.1720.10">
    <property type="entry name" value="endopeptidase domain like (from Nostoc punctiforme)"/>
    <property type="match status" value="1"/>
</dbReference>
<organism evidence="1">
    <name type="scientific">Candidatus Tenderia electrophaga</name>
    <dbReference type="NCBI Taxonomy" id="1748243"/>
    <lineage>
        <taxon>Bacteria</taxon>
        <taxon>Pseudomonadati</taxon>
        <taxon>Pseudomonadota</taxon>
        <taxon>Gammaproteobacteria</taxon>
        <taxon>Candidatus Tenderiales</taxon>
        <taxon>Candidatus Tenderiaceae</taxon>
        <taxon>Candidatus Tenderia</taxon>
    </lineage>
</organism>
<gene>
    <name evidence="1" type="ORF">ENJ65_06485</name>
</gene>
<comment type="caution">
    <text evidence="1">The sequence shown here is derived from an EMBL/GenBank/DDBJ whole genome shotgun (WGS) entry which is preliminary data.</text>
</comment>
<protein>
    <recommendedName>
        <fullName evidence="2">Lipo-like protein</fullName>
    </recommendedName>
</protein>
<dbReference type="InterPro" id="IPR024453">
    <property type="entry name" value="Peptidase_C92"/>
</dbReference>
<evidence type="ECO:0008006" key="2">
    <source>
        <dbReference type="Google" id="ProtNLM"/>
    </source>
</evidence>
<evidence type="ECO:0000313" key="1">
    <source>
        <dbReference type="EMBL" id="HHJ81264.1"/>
    </source>
</evidence>
<dbReference type="AlphaFoldDB" id="A0A832J573"/>
<name>A0A832J573_9GAMM</name>
<dbReference type="InterPro" id="IPR038765">
    <property type="entry name" value="Papain-like_cys_pep_sf"/>
</dbReference>
<reference evidence="1" key="1">
    <citation type="journal article" date="2020" name="mSystems">
        <title>Genome- and Community-Level Interaction Insights into Carbon Utilization and Element Cycling Functions of Hydrothermarchaeota in Hydrothermal Sediment.</title>
        <authorList>
            <person name="Zhou Z."/>
            <person name="Liu Y."/>
            <person name="Xu W."/>
            <person name="Pan J."/>
            <person name="Luo Z.H."/>
            <person name="Li M."/>
        </authorList>
    </citation>
    <scope>NUCLEOTIDE SEQUENCE [LARGE SCALE GENOMIC DNA]</scope>
    <source>
        <strain evidence="1">HyVt-505</strain>
    </source>
</reference>
<dbReference type="EMBL" id="DRNF01000409">
    <property type="protein sequence ID" value="HHJ81264.1"/>
    <property type="molecule type" value="Genomic_DNA"/>
</dbReference>
<dbReference type="SUPFAM" id="SSF54001">
    <property type="entry name" value="Cysteine proteinases"/>
    <property type="match status" value="1"/>
</dbReference>
<proteinExistence type="predicted"/>
<sequence length="286" mass="32998">MALKAWLVDKLVKWLNTEDGHWDIPPCDFERLSVEIKPCDVLLVEGRNRISSFIKTITLSSWTHSALYIGRLEDIDDEEVRAEIQRHYCGDANEQLLIEPLLGQGTVITPLSSYKHDHLRICRPKALSAEDGQQVIAEAVKYFGREYDIRQLVDLARFVFPYGILPRRWRSTLFELNAGDQAKTVCSAMIAEVFATVHYPVLPVIHRDDKGGLRMYKRNTRLYTPRDFDYSPYFDIIKYPILGLDDVEFYRQLPWDKDGVVCHAQGECYAADGTRIEQQDVAVEKN</sequence>
<dbReference type="Proteomes" id="UP000885832">
    <property type="component" value="Unassembled WGS sequence"/>
</dbReference>
<dbReference type="Pfam" id="PF05708">
    <property type="entry name" value="Peptidase_C92"/>
    <property type="match status" value="1"/>
</dbReference>